<evidence type="ECO:0000313" key="2">
    <source>
        <dbReference type="Proteomes" id="UP000295493"/>
    </source>
</evidence>
<accession>A0A4R6FRS7</accession>
<dbReference type="Proteomes" id="UP000295493">
    <property type="component" value="Unassembled WGS sequence"/>
</dbReference>
<gene>
    <name evidence="1" type="ORF">EV664_10417</name>
</gene>
<dbReference type="RefSeq" id="WP_133495097.1">
    <property type="nucleotide sequence ID" value="NZ_BMLU01000004.1"/>
</dbReference>
<evidence type="ECO:0008006" key="3">
    <source>
        <dbReference type="Google" id="ProtNLM"/>
    </source>
</evidence>
<protein>
    <recommendedName>
        <fullName evidence="3">Phosphoribosyltransferase</fullName>
    </recommendedName>
</protein>
<dbReference type="AlphaFoldDB" id="A0A4R6FRS7"/>
<dbReference type="EMBL" id="SNWD01000004">
    <property type="protein sequence ID" value="TDN83534.1"/>
    <property type="molecule type" value="Genomic_DNA"/>
</dbReference>
<organism evidence="1 2">
    <name type="scientific">Stakelama pacifica</name>
    <dbReference type="NCBI Taxonomy" id="517720"/>
    <lineage>
        <taxon>Bacteria</taxon>
        <taxon>Pseudomonadati</taxon>
        <taxon>Pseudomonadota</taxon>
        <taxon>Alphaproteobacteria</taxon>
        <taxon>Sphingomonadales</taxon>
        <taxon>Sphingomonadaceae</taxon>
        <taxon>Stakelama</taxon>
    </lineage>
</organism>
<comment type="caution">
    <text evidence="1">The sequence shown here is derived from an EMBL/GenBank/DDBJ whole genome shotgun (WGS) entry which is preliminary data.</text>
</comment>
<dbReference type="OrthoDB" id="6637825at2"/>
<proteinExistence type="predicted"/>
<sequence length="217" mass="23983">MVDGVRLSLIDETSRADHYHLTAEDKCYYLYEYTSHRDYSFSTTNNLISNLKKKPSQAGQPHYWYKGQAIGNCARSLAAALNANWLANATLVPVPGSKAADHPDHDDRIERICRLMRQPSPDVRALVRQGASTNASHEVAQGDRVTVEQLLDLYTIDEALALPPPQAIGIVDDVLTAGTHYRAMHTVLSGRFPGVAIIGLFVARRVFPDDPLIFGDV</sequence>
<name>A0A4R6FRS7_9SPHN</name>
<evidence type="ECO:0000313" key="1">
    <source>
        <dbReference type="EMBL" id="TDN83534.1"/>
    </source>
</evidence>
<reference evidence="1 2" key="1">
    <citation type="submission" date="2019-03" db="EMBL/GenBank/DDBJ databases">
        <title>Genomic Encyclopedia of Type Strains, Phase IV (KMG-IV): sequencing the most valuable type-strain genomes for metagenomic binning, comparative biology and taxonomic classification.</title>
        <authorList>
            <person name="Goeker M."/>
        </authorList>
    </citation>
    <scope>NUCLEOTIDE SEQUENCE [LARGE SCALE GENOMIC DNA]</scope>
    <source>
        <strain evidence="1 2">DSM 25059</strain>
    </source>
</reference>
<keyword evidence="2" id="KW-1185">Reference proteome</keyword>